<sequence>MYNIRHFCEYVTDGTNVYIKNRMFPLKPRIHPVKGFEQYFLRQDDGITQFVSKKIIDNLTVKLDRVKSRSKIVSHIPTGKMYTSMKEACDVHKISAAKLKTNKDFLII</sequence>
<reference evidence="1 2" key="1">
    <citation type="journal article" date="2007" name="Virology">
        <title>Sequence and annotation of the 369-kb NY-2A and the 345-kb AR158 viruses that infect Chlorella NC64A.</title>
        <authorList>
            <person name="Fitzgerald L.A."/>
            <person name="Graves M.V."/>
            <person name="Li X."/>
            <person name="Feldblyum T."/>
            <person name="Nierman W.C."/>
            <person name="Van Etten J.L."/>
        </authorList>
    </citation>
    <scope>NUCLEOTIDE SEQUENCE [LARGE SCALE GENOMIC DNA]</scope>
    <source>
        <strain evidence="1 2">NY-2A</strain>
    </source>
</reference>
<keyword evidence="2" id="KW-1185">Reference proteome</keyword>
<dbReference type="GeneID" id="5658946"/>
<organism evidence="1 2">
    <name type="scientific">Paramecium bursaria Chlorella virus NY2A</name>
    <name type="common">PBCV-NY2A</name>
    <dbReference type="NCBI Taxonomy" id="46021"/>
    <lineage>
        <taxon>Viruses</taxon>
        <taxon>Varidnaviria</taxon>
        <taxon>Bamfordvirae</taxon>
        <taxon>Nucleocytoviricota</taxon>
        <taxon>Megaviricetes</taxon>
        <taxon>Algavirales</taxon>
        <taxon>Phycodnaviridae</taxon>
        <taxon>Chlorovirus</taxon>
        <taxon>Chlorovirus americanus</taxon>
    </lineage>
</organism>
<protein>
    <submittedName>
        <fullName evidence="1">Uncharacterized protein B303L</fullName>
    </submittedName>
</protein>
<dbReference type="OrthoDB" id="21213at10239"/>
<organismHost>
    <name type="scientific">Chlorella</name>
    <dbReference type="NCBI Taxonomy" id="3071"/>
</organismHost>
<dbReference type="KEGG" id="vg:5658946"/>
<evidence type="ECO:0000313" key="1">
    <source>
        <dbReference type="EMBL" id="ABT14702.1"/>
    </source>
</evidence>
<proteinExistence type="predicted"/>
<dbReference type="RefSeq" id="YP_001497499.1">
    <property type="nucleotide sequence ID" value="NC_009898.1"/>
</dbReference>
<name>A7IWH8_PBCVN</name>
<gene>
    <name evidence="1" type="primary">B303L</name>
    <name evidence="1" type="ORF">NY2A_B303L</name>
</gene>
<evidence type="ECO:0000313" key="2">
    <source>
        <dbReference type="Proteomes" id="UP000202419"/>
    </source>
</evidence>
<dbReference type="Proteomes" id="UP000202419">
    <property type="component" value="Segment"/>
</dbReference>
<dbReference type="EMBL" id="DQ491002">
    <property type="protein sequence ID" value="ABT14702.1"/>
    <property type="molecule type" value="Genomic_DNA"/>
</dbReference>
<accession>A7IWH8</accession>